<feature type="compositionally biased region" description="Polar residues" evidence="1">
    <location>
        <begin position="130"/>
        <end position="150"/>
    </location>
</feature>
<keyword evidence="3" id="KW-1185">Reference proteome</keyword>
<evidence type="ECO:0000256" key="1">
    <source>
        <dbReference type="SAM" id="MobiDB-lite"/>
    </source>
</evidence>
<feature type="region of interest" description="Disordered" evidence="1">
    <location>
        <begin position="130"/>
        <end position="154"/>
    </location>
</feature>
<proteinExistence type="predicted"/>
<evidence type="ECO:0000313" key="3">
    <source>
        <dbReference type="Proteomes" id="UP000268233"/>
    </source>
</evidence>
<organism evidence="2 3">
    <name type="scientific">Haloarcula quadrata</name>
    <dbReference type="NCBI Taxonomy" id="182779"/>
    <lineage>
        <taxon>Archaea</taxon>
        <taxon>Methanobacteriati</taxon>
        <taxon>Methanobacteriota</taxon>
        <taxon>Stenosarchaea group</taxon>
        <taxon>Halobacteria</taxon>
        <taxon>Halobacteriales</taxon>
        <taxon>Haloarculaceae</taxon>
        <taxon>Haloarcula</taxon>
    </lineage>
</organism>
<sequence length="740" mass="83487">MDSMTRSRPCRCGLTHSLLRPKLHLKPAIKTVGSDVQNINWSAVFNLAFSRSLNFEAGDALKRGNLVAALKTSGKVTNNATAGRVIQEAVKNDKLRETEDGYKIVRKGPSTGDIRQSLKTRLRTMMQNGKNGVIKSPTSSGKTHTPSTTRWRSHPKITEEQPVVFLSGTTDARDDAIAKSKDSHATAKVLYGRKDACPLARGDYDSDNKEGNTPITSPDGTEPSEWFKTMCEKRGLHISVVHGEFERKYRHTLPCCENGKDCPSTTQWTDVPRNGDGEIEYDVLHATHQFARVPQLIEDCNLIIDERPDFTQDIAPGRLHQMVSSYLDEIDAPIKTWEDLMAGITGNFDVDFEPLRNALKEPDTGWFMTDSNAHALAPGIVKTILTAEKRPHDRWVGTTEYTYPTLNPHFDGPDQQVTIRVVFNDQNDIRLLQAIPDFSEARCVIGLDAYPTLPKWKANTVWDVEIENIVDTDNLHNWRRNQRNLTIVQVGDNKYSWTREGYNHSKVSVLCNTLRREYGAGFTTGITSKRFVDDLAEQLSEAGINIPETIYFGNEKSVEHFDSEQAGVVAGCISPSDEDIRDWIALLDKKAFPRRDEDDNYQGQQWVGEDANIAMELIADVREKRVLQACGRYARSPQQPDNGATVFVMTNVLPDKYIDKKIDNVSVFRTKEKEILDYVSSSNGVAPRTIEENTTSSRRHVYDTLKKCRDYSWMQVKEQPGHNDPDIFHADYSPDGYIEV</sequence>
<feature type="region of interest" description="Disordered" evidence="1">
    <location>
        <begin position="202"/>
        <end position="223"/>
    </location>
</feature>
<name>A0A495R327_9EURY</name>
<reference evidence="2 3" key="1">
    <citation type="submission" date="2018-10" db="EMBL/GenBank/DDBJ databases">
        <title>Genomic Encyclopedia of Archaeal and Bacterial Type Strains, Phase II (KMG-II): from individual species to whole genera.</title>
        <authorList>
            <person name="Goeker M."/>
        </authorList>
    </citation>
    <scope>NUCLEOTIDE SEQUENCE [LARGE SCALE GENOMIC DNA]</scope>
    <source>
        <strain evidence="2 3">DSM 11927</strain>
    </source>
</reference>
<gene>
    <name evidence="2" type="ORF">BDK61_0742</name>
</gene>
<accession>A0A495R327</accession>
<protein>
    <submittedName>
        <fullName evidence="2">Uncharacterized protein</fullName>
    </submittedName>
</protein>
<evidence type="ECO:0000313" key="2">
    <source>
        <dbReference type="EMBL" id="RKS81456.1"/>
    </source>
</evidence>
<dbReference type="Proteomes" id="UP000268233">
    <property type="component" value="Unassembled WGS sequence"/>
</dbReference>
<dbReference type="AlphaFoldDB" id="A0A495R327"/>
<dbReference type="EMBL" id="RBWW01000001">
    <property type="protein sequence ID" value="RKS81456.1"/>
    <property type="molecule type" value="Genomic_DNA"/>
</dbReference>
<comment type="caution">
    <text evidence="2">The sequence shown here is derived from an EMBL/GenBank/DDBJ whole genome shotgun (WGS) entry which is preliminary data.</text>
</comment>